<evidence type="ECO:0000313" key="5">
    <source>
        <dbReference type="EMBL" id="RDS83584.1"/>
    </source>
</evidence>
<accession>A0A370X595</accession>
<dbReference type="AlphaFoldDB" id="A0A370X595"/>
<dbReference type="PROSITE" id="PS50110">
    <property type="entry name" value="RESPONSE_REGULATORY"/>
    <property type="match status" value="1"/>
</dbReference>
<dbReference type="PANTHER" id="PTHR44591:SF14">
    <property type="entry name" value="PROTEIN PILG"/>
    <property type="match status" value="1"/>
</dbReference>
<reference evidence="5 6" key="1">
    <citation type="submission" date="2018-07" db="EMBL/GenBank/DDBJ databases">
        <title>Dyella monticola sp. nov. and Dyella psychrodurans sp. nov. isolated from monsoon evergreen broad-leaved forest soil of Dinghu Mountain, China.</title>
        <authorList>
            <person name="Gao Z."/>
            <person name="Qiu L."/>
        </authorList>
    </citation>
    <scope>NUCLEOTIDE SEQUENCE [LARGE SCALE GENOMIC DNA]</scope>
    <source>
        <strain evidence="5 6">4G-K06</strain>
    </source>
</reference>
<proteinExistence type="predicted"/>
<keyword evidence="6" id="KW-1185">Reference proteome</keyword>
<evidence type="ECO:0000313" key="6">
    <source>
        <dbReference type="Proteomes" id="UP000254258"/>
    </source>
</evidence>
<dbReference type="Pfam" id="PF00072">
    <property type="entry name" value="Response_reg"/>
    <property type="match status" value="1"/>
</dbReference>
<keyword evidence="1 3" id="KW-0597">Phosphoprotein</keyword>
<evidence type="ECO:0000256" key="2">
    <source>
        <dbReference type="ARBA" id="ARBA00023012"/>
    </source>
</evidence>
<keyword evidence="2" id="KW-0902">Two-component regulatory system</keyword>
<protein>
    <submittedName>
        <fullName evidence="5">Response regulator</fullName>
    </submittedName>
</protein>
<dbReference type="InterPro" id="IPR001789">
    <property type="entry name" value="Sig_transdc_resp-reg_receiver"/>
</dbReference>
<feature type="domain" description="Response regulatory" evidence="4">
    <location>
        <begin position="90"/>
        <end position="201"/>
    </location>
</feature>
<dbReference type="Proteomes" id="UP000254258">
    <property type="component" value="Unassembled WGS sequence"/>
</dbReference>
<dbReference type="SUPFAM" id="SSF52172">
    <property type="entry name" value="CheY-like"/>
    <property type="match status" value="1"/>
</dbReference>
<dbReference type="InterPro" id="IPR011006">
    <property type="entry name" value="CheY-like_superfamily"/>
</dbReference>
<dbReference type="SMART" id="SM00448">
    <property type="entry name" value="REC"/>
    <property type="match status" value="1"/>
</dbReference>
<feature type="modified residue" description="4-aspartylphosphate" evidence="3">
    <location>
        <position position="141"/>
    </location>
</feature>
<organism evidence="5 6">
    <name type="scientific">Dyella monticola</name>
    <dbReference type="NCBI Taxonomy" id="1927958"/>
    <lineage>
        <taxon>Bacteria</taxon>
        <taxon>Pseudomonadati</taxon>
        <taxon>Pseudomonadota</taxon>
        <taxon>Gammaproteobacteria</taxon>
        <taxon>Lysobacterales</taxon>
        <taxon>Rhodanobacteraceae</taxon>
        <taxon>Dyella</taxon>
    </lineage>
</organism>
<comment type="caution">
    <text evidence="5">The sequence shown here is derived from an EMBL/GenBank/DDBJ whole genome shotgun (WGS) entry which is preliminary data.</text>
</comment>
<gene>
    <name evidence="5" type="ORF">DWU98_04415</name>
</gene>
<dbReference type="GO" id="GO:0000160">
    <property type="term" value="P:phosphorelay signal transduction system"/>
    <property type="evidence" value="ECO:0007669"/>
    <property type="project" value="UniProtKB-KW"/>
</dbReference>
<dbReference type="InterPro" id="IPR050595">
    <property type="entry name" value="Bact_response_regulator"/>
</dbReference>
<sequence>MEFSISGIGRWAIPSLISDHTAALKSSSTPCERLAPRLRMTMTEQEPDDNDRPFDLRLCDRSFCRDRCILAVASYRFWTAMSAPSIHQLKAFLVEDQPMVASTLKDALAAAGIAVIGHAGDIRAALAWIDRGEIADVALIDLMLPSGPAYPVVDRLRDLPTPILLITGVCREQIPAAYQDVACLEKPFGVHDLLKAITALRP</sequence>
<dbReference type="EMBL" id="QRBE01000002">
    <property type="protein sequence ID" value="RDS83584.1"/>
    <property type="molecule type" value="Genomic_DNA"/>
</dbReference>
<evidence type="ECO:0000259" key="4">
    <source>
        <dbReference type="PROSITE" id="PS50110"/>
    </source>
</evidence>
<name>A0A370X595_9GAMM</name>
<dbReference type="Gene3D" id="3.40.50.2300">
    <property type="match status" value="1"/>
</dbReference>
<evidence type="ECO:0000256" key="1">
    <source>
        <dbReference type="ARBA" id="ARBA00022553"/>
    </source>
</evidence>
<evidence type="ECO:0000256" key="3">
    <source>
        <dbReference type="PROSITE-ProRule" id="PRU00169"/>
    </source>
</evidence>
<dbReference type="PANTHER" id="PTHR44591">
    <property type="entry name" value="STRESS RESPONSE REGULATOR PROTEIN 1"/>
    <property type="match status" value="1"/>
</dbReference>